<proteinExistence type="predicted"/>
<dbReference type="Pfam" id="PF01370">
    <property type="entry name" value="Epimerase"/>
    <property type="match status" value="1"/>
</dbReference>
<evidence type="ECO:0000256" key="1">
    <source>
        <dbReference type="ARBA" id="ARBA00023027"/>
    </source>
</evidence>
<evidence type="ECO:0000259" key="2">
    <source>
        <dbReference type="Pfam" id="PF01370"/>
    </source>
</evidence>
<gene>
    <name evidence="3" type="ORF">AUP43_05130</name>
</gene>
<feature type="domain" description="NAD-dependent epimerase/dehydratase" evidence="2">
    <location>
        <begin position="7"/>
        <end position="208"/>
    </location>
</feature>
<dbReference type="STRING" id="580166.AUP43_05130"/>
<protein>
    <recommendedName>
        <fullName evidence="2">NAD-dependent epimerase/dehydratase domain-containing protein</fullName>
    </recommendedName>
</protein>
<evidence type="ECO:0000313" key="4">
    <source>
        <dbReference type="Proteomes" id="UP000076400"/>
    </source>
</evidence>
<dbReference type="SUPFAM" id="SSF51735">
    <property type="entry name" value="NAD(P)-binding Rossmann-fold domains"/>
    <property type="match status" value="1"/>
</dbReference>
<organism evidence="3 4">
    <name type="scientific">Oceanibaculum pacificum</name>
    <dbReference type="NCBI Taxonomy" id="580166"/>
    <lineage>
        <taxon>Bacteria</taxon>
        <taxon>Pseudomonadati</taxon>
        <taxon>Pseudomonadota</taxon>
        <taxon>Alphaproteobacteria</taxon>
        <taxon>Rhodospirillales</taxon>
        <taxon>Oceanibaculaceae</taxon>
        <taxon>Oceanibaculum</taxon>
    </lineage>
</organism>
<dbReference type="Proteomes" id="UP000076400">
    <property type="component" value="Unassembled WGS sequence"/>
</dbReference>
<sequence length="277" mass="28945">MSLSRPICVTGASGFIGRALSAALSARGHQVLACARRPFAAPVGVQVVTVTHYTDAPPADVLIHLAEPAAVPGDAIEGAVTATLAALAGRGYRRLVYLSSAAVYGDMEPYPRRPDEPARAENGYGRMKRAGEAVALAAEGVVVRLTNVYGPGMSQGTVIADILAQRAVPGPIRLRDLAPVRDYLWRDDAVAGLVAIAEGSATGVFNLGSGEAASVERLAQTCLRLWGREGDGAVATAPGDRASILRLDISETLRQFDWRPRIALDEGLARLAVGEAA</sequence>
<keyword evidence="1" id="KW-0520">NAD</keyword>
<dbReference type="AlphaFoldDB" id="A0A154WF90"/>
<reference evidence="3 4" key="1">
    <citation type="submission" date="2015-12" db="EMBL/GenBank/DDBJ databases">
        <title>Genome sequence of Oceanibaculum pacificum MCCC 1A02656.</title>
        <authorList>
            <person name="Lu L."/>
            <person name="Lai Q."/>
            <person name="Shao Z."/>
            <person name="Qian P."/>
        </authorList>
    </citation>
    <scope>NUCLEOTIDE SEQUENCE [LARGE SCALE GENOMIC DNA]</scope>
    <source>
        <strain evidence="3 4">MCCC 1A02656</strain>
    </source>
</reference>
<dbReference type="InterPro" id="IPR001509">
    <property type="entry name" value="Epimerase_deHydtase"/>
</dbReference>
<name>A0A154WF90_9PROT</name>
<keyword evidence="4" id="KW-1185">Reference proteome</keyword>
<comment type="caution">
    <text evidence="3">The sequence shown here is derived from an EMBL/GenBank/DDBJ whole genome shotgun (WGS) entry which is preliminary data.</text>
</comment>
<dbReference type="RefSeq" id="WP_067552944.1">
    <property type="nucleotide sequence ID" value="NZ_LPXN01000046.1"/>
</dbReference>
<accession>A0A154WF90</accession>
<dbReference type="PANTHER" id="PTHR43574">
    <property type="entry name" value="EPIMERASE-RELATED"/>
    <property type="match status" value="1"/>
</dbReference>
<dbReference type="Gene3D" id="3.40.50.720">
    <property type="entry name" value="NAD(P)-binding Rossmann-like Domain"/>
    <property type="match status" value="1"/>
</dbReference>
<dbReference type="InterPro" id="IPR036291">
    <property type="entry name" value="NAD(P)-bd_dom_sf"/>
</dbReference>
<dbReference type="EMBL" id="LPXN01000046">
    <property type="protein sequence ID" value="KZD12191.1"/>
    <property type="molecule type" value="Genomic_DNA"/>
</dbReference>
<evidence type="ECO:0000313" key="3">
    <source>
        <dbReference type="EMBL" id="KZD12191.1"/>
    </source>
</evidence>